<dbReference type="InterPro" id="IPR018511">
    <property type="entry name" value="Hemolysin-typ_Ca-bd_CS"/>
</dbReference>
<gene>
    <name evidence="3" type="ORF">D3874_05770</name>
</gene>
<dbReference type="InterPro" id="IPR050557">
    <property type="entry name" value="RTX_toxin/Mannuronan_C5-epim"/>
</dbReference>
<keyword evidence="4" id="KW-1185">Reference proteome</keyword>
<dbReference type="InterPro" id="IPR011049">
    <property type="entry name" value="Serralysin-like_metalloprot_C"/>
</dbReference>
<accession>A0A418WJ29</accession>
<dbReference type="GO" id="GO:0005509">
    <property type="term" value="F:calcium ion binding"/>
    <property type="evidence" value="ECO:0007669"/>
    <property type="project" value="InterPro"/>
</dbReference>
<reference evidence="3 4" key="1">
    <citation type="submission" date="2018-09" db="EMBL/GenBank/DDBJ databases">
        <authorList>
            <person name="Zhu H."/>
        </authorList>
    </citation>
    <scope>NUCLEOTIDE SEQUENCE [LARGE SCALE GENOMIC DNA]</scope>
    <source>
        <strain evidence="3 4">K1W22B-8</strain>
    </source>
</reference>
<dbReference type="SUPFAM" id="SSF51120">
    <property type="entry name" value="beta-Roll"/>
    <property type="match status" value="1"/>
</dbReference>
<dbReference type="AlphaFoldDB" id="A0A418WJ29"/>
<evidence type="ECO:0008006" key="5">
    <source>
        <dbReference type="Google" id="ProtNLM"/>
    </source>
</evidence>
<comment type="caution">
    <text evidence="3">The sequence shown here is derived from an EMBL/GenBank/DDBJ whole genome shotgun (WGS) entry which is preliminary data.</text>
</comment>
<dbReference type="PRINTS" id="PR00313">
    <property type="entry name" value="CABNDNGRPT"/>
</dbReference>
<organism evidence="3 4">
    <name type="scientific">Oleomonas cavernae</name>
    <dbReference type="NCBI Taxonomy" id="2320859"/>
    <lineage>
        <taxon>Bacteria</taxon>
        <taxon>Pseudomonadati</taxon>
        <taxon>Pseudomonadota</taxon>
        <taxon>Alphaproteobacteria</taxon>
        <taxon>Acetobacterales</taxon>
        <taxon>Acetobacteraceae</taxon>
        <taxon>Oleomonas</taxon>
    </lineage>
</organism>
<dbReference type="Proteomes" id="UP000284605">
    <property type="component" value="Unassembled WGS sequence"/>
</dbReference>
<name>A0A418WJ29_9PROT</name>
<proteinExistence type="predicted"/>
<dbReference type="InterPro" id="IPR001343">
    <property type="entry name" value="Hemolysn_Ca-bd"/>
</dbReference>
<evidence type="ECO:0000256" key="1">
    <source>
        <dbReference type="ARBA" id="ARBA00004613"/>
    </source>
</evidence>
<evidence type="ECO:0000313" key="3">
    <source>
        <dbReference type="EMBL" id="RJF89869.1"/>
    </source>
</evidence>
<dbReference type="EMBL" id="QYUK01000011">
    <property type="protein sequence ID" value="RJF89869.1"/>
    <property type="molecule type" value="Genomic_DNA"/>
</dbReference>
<dbReference type="GO" id="GO:0005576">
    <property type="term" value="C:extracellular region"/>
    <property type="evidence" value="ECO:0007669"/>
    <property type="project" value="UniProtKB-SubCell"/>
</dbReference>
<sequence>MEIVQASGTAAIDLTGTDLVDRLRGNTAANTLDGGAGNDVLTGNGGNDRLIGGAGRDQVDGGAGSDTILGGTGADVFTFALGNGLDTIQDFNRAELDKLLFSGFSTAIDPTKIGFAAADGLHLDFGNGDVLVLAGITSLQSSDWAFA</sequence>
<dbReference type="Pfam" id="PF00353">
    <property type="entry name" value="HemolysinCabind"/>
    <property type="match status" value="1"/>
</dbReference>
<dbReference type="PROSITE" id="PS00330">
    <property type="entry name" value="HEMOLYSIN_CALCIUM"/>
    <property type="match status" value="1"/>
</dbReference>
<dbReference type="PANTHER" id="PTHR38340:SF1">
    <property type="entry name" value="S-LAYER PROTEIN"/>
    <property type="match status" value="1"/>
</dbReference>
<keyword evidence="2" id="KW-0964">Secreted</keyword>
<evidence type="ECO:0000256" key="2">
    <source>
        <dbReference type="ARBA" id="ARBA00022525"/>
    </source>
</evidence>
<dbReference type="PANTHER" id="PTHR38340">
    <property type="entry name" value="S-LAYER PROTEIN"/>
    <property type="match status" value="1"/>
</dbReference>
<dbReference type="Gene3D" id="2.150.10.10">
    <property type="entry name" value="Serralysin-like metalloprotease, C-terminal"/>
    <property type="match status" value="1"/>
</dbReference>
<protein>
    <recommendedName>
        <fullName evidence="5">Calcium-binding protein</fullName>
    </recommendedName>
</protein>
<evidence type="ECO:0000313" key="4">
    <source>
        <dbReference type="Proteomes" id="UP000284605"/>
    </source>
</evidence>
<comment type="subcellular location">
    <subcellularLocation>
        <location evidence="1">Secreted</location>
    </subcellularLocation>
</comment>